<dbReference type="RefSeq" id="WP_138192441.1">
    <property type="nucleotide sequence ID" value="NZ_VBWP01000014.1"/>
</dbReference>
<keyword evidence="2" id="KW-1133">Transmembrane helix</keyword>
<reference evidence="5 6" key="1">
    <citation type="submission" date="2019-05" db="EMBL/GenBank/DDBJ databases">
        <title>Culicoidintestinum kansasii gen. nov., sp. nov. from the gastrointestinal tract of the biting midge, Culicoides sonorensis.</title>
        <authorList>
            <person name="Neupane S."/>
            <person name="Ghosh A."/>
            <person name="Gunther S."/>
            <person name="Martin K."/>
            <person name="Zurek L."/>
        </authorList>
    </citation>
    <scope>NUCLEOTIDE SEQUENCE [LARGE SCALE GENOMIC DNA]</scope>
    <source>
        <strain evidence="5 6">CS-1</strain>
    </source>
</reference>
<evidence type="ECO:0000313" key="5">
    <source>
        <dbReference type="EMBL" id="TLG71225.1"/>
    </source>
</evidence>
<evidence type="ECO:0000313" key="6">
    <source>
        <dbReference type="Proteomes" id="UP000306912"/>
    </source>
</evidence>
<comment type="caution">
    <text evidence="5">The sequence shown here is derived from an EMBL/GenBank/DDBJ whole genome shotgun (WGS) entry which is preliminary data.</text>
</comment>
<feature type="compositionally biased region" description="Low complexity" evidence="1">
    <location>
        <begin position="255"/>
        <end position="275"/>
    </location>
</feature>
<dbReference type="Gene3D" id="3.10.310.50">
    <property type="match status" value="1"/>
</dbReference>
<proteinExistence type="predicted"/>
<dbReference type="InterPro" id="IPR007621">
    <property type="entry name" value="TPM_dom"/>
</dbReference>
<sequence>MTKIKLLFATLLIGIISLTIAPATQTFAAVDTEQRIYDAADLLTDSQEAELKALSESLKATTNMDIIMVTTNNSEGKSSMAYADDFYDYNGFSEDGILMLIDMDNREVWISTSGLGIRYLTDARIDTMLDNIFAYMPNDYHMAGKTFFNDVEHYYQLGIPSNQYNQDEEGNIDPYYPAEVKTFGGQLLKTLTMSPVFLIIAAGFGALVAFIASRRKNARVTTNSSTYANGDLQFQIQQDTFINSHTSQTYIPPASSSRSSGSSGRSSTHSSSSGRSHGGGGRKF</sequence>
<dbReference type="OrthoDB" id="9806054at2"/>
<feature type="chain" id="PRO_5024385562" description="TPM domain-containing protein" evidence="3">
    <location>
        <begin position="29"/>
        <end position="284"/>
    </location>
</feature>
<name>A0A5R8Q800_9FIRM</name>
<keyword evidence="2" id="KW-0812">Transmembrane</keyword>
<feature type="transmembrane region" description="Helical" evidence="2">
    <location>
        <begin position="191"/>
        <end position="212"/>
    </location>
</feature>
<evidence type="ECO:0000259" key="4">
    <source>
        <dbReference type="Pfam" id="PF04536"/>
    </source>
</evidence>
<accession>A0A5R8Q800</accession>
<protein>
    <recommendedName>
        <fullName evidence="4">TPM domain-containing protein</fullName>
    </recommendedName>
</protein>
<dbReference type="EMBL" id="VBWP01000014">
    <property type="protein sequence ID" value="TLG71225.1"/>
    <property type="molecule type" value="Genomic_DNA"/>
</dbReference>
<keyword evidence="2" id="KW-0472">Membrane</keyword>
<dbReference type="Pfam" id="PF04536">
    <property type="entry name" value="TPM_phosphatase"/>
    <property type="match status" value="1"/>
</dbReference>
<keyword evidence="6" id="KW-1185">Reference proteome</keyword>
<keyword evidence="3" id="KW-0732">Signal</keyword>
<dbReference type="AlphaFoldDB" id="A0A5R8Q800"/>
<feature type="domain" description="TPM" evidence="4">
    <location>
        <begin position="36"/>
        <end position="139"/>
    </location>
</feature>
<dbReference type="InParanoid" id="A0A5R8Q800"/>
<feature type="signal peptide" evidence="3">
    <location>
        <begin position="1"/>
        <end position="28"/>
    </location>
</feature>
<dbReference type="Proteomes" id="UP000306912">
    <property type="component" value="Unassembled WGS sequence"/>
</dbReference>
<organism evidence="5 6">
    <name type="scientific">Culicoidibacter larvae</name>
    <dbReference type="NCBI Taxonomy" id="2579976"/>
    <lineage>
        <taxon>Bacteria</taxon>
        <taxon>Bacillati</taxon>
        <taxon>Bacillota</taxon>
        <taxon>Culicoidibacteria</taxon>
        <taxon>Culicoidibacterales</taxon>
        <taxon>Culicoidibacteraceae</taxon>
        <taxon>Culicoidibacter</taxon>
    </lineage>
</organism>
<evidence type="ECO:0000256" key="2">
    <source>
        <dbReference type="SAM" id="Phobius"/>
    </source>
</evidence>
<gene>
    <name evidence="5" type="ORF">FEZ08_11260</name>
</gene>
<evidence type="ECO:0000256" key="3">
    <source>
        <dbReference type="SAM" id="SignalP"/>
    </source>
</evidence>
<evidence type="ECO:0000256" key="1">
    <source>
        <dbReference type="SAM" id="MobiDB-lite"/>
    </source>
</evidence>
<dbReference type="FunCoup" id="A0A5R8Q800">
    <property type="interactions" value="9"/>
</dbReference>
<feature type="region of interest" description="Disordered" evidence="1">
    <location>
        <begin position="247"/>
        <end position="284"/>
    </location>
</feature>